<feature type="region of interest" description="Disordered" evidence="1">
    <location>
        <begin position="134"/>
        <end position="154"/>
    </location>
</feature>
<evidence type="ECO:0000313" key="4">
    <source>
        <dbReference type="WBParaSite" id="HPBE_0002212201-mRNA-1"/>
    </source>
</evidence>
<accession>A0A183GHR3</accession>
<name>A0A183GHR3_HELPZ</name>
<proteinExistence type="predicted"/>
<evidence type="ECO:0000313" key="3">
    <source>
        <dbReference type="Proteomes" id="UP000050761"/>
    </source>
</evidence>
<evidence type="ECO:0000313" key="2">
    <source>
        <dbReference type="EMBL" id="VDP30533.1"/>
    </source>
</evidence>
<dbReference type="AlphaFoldDB" id="A0A183GHR3"/>
<accession>A0A3P8G7Q8</accession>
<dbReference type="Proteomes" id="UP000050761">
    <property type="component" value="Unassembled WGS sequence"/>
</dbReference>
<protein>
    <submittedName>
        <fullName evidence="4">Tumor protein p53 binding protein 1</fullName>
    </submittedName>
</protein>
<feature type="region of interest" description="Disordered" evidence="1">
    <location>
        <begin position="1"/>
        <end position="64"/>
    </location>
</feature>
<dbReference type="EMBL" id="UZAH01033678">
    <property type="protein sequence ID" value="VDP30533.1"/>
    <property type="molecule type" value="Genomic_DNA"/>
</dbReference>
<feature type="compositionally biased region" description="Polar residues" evidence="1">
    <location>
        <begin position="1"/>
        <end position="15"/>
    </location>
</feature>
<reference evidence="4" key="2">
    <citation type="submission" date="2019-09" db="UniProtKB">
        <authorList>
            <consortium name="WormBaseParasite"/>
        </authorList>
    </citation>
    <scope>IDENTIFICATION</scope>
</reference>
<keyword evidence="3" id="KW-1185">Reference proteome</keyword>
<dbReference type="WBParaSite" id="HPBE_0002212201-mRNA-1">
    <property type="protein sequence ID" value="HPBE_0002212201-mRNA-1"/>
    <property type="gene ID" value="HPBE_0002212201"/>
</dbReference>
<organism evidence="3 4">
    <name type="scientific">Heligmosomoides polygyrus</name>
    <name type="common">Parasitic roundworm</name>
    <dbReference type="NCBI Taxonomy" id="6339"/>
    <lineage>
        <taxon>Eukaryota</taxon>
        <taxon>Metazoa</taxon>
        <taxon>Ecdysozoa</taxon>
        <taxon>Nematoda</taxon>
        <taxon>Chromadorea</taxon>
        <taxon>Rhabditida</taxon>
        <taxon>Rhabditina</taxon>
        <taxon>Rhabditomorpha</taxon>
        <taxon>Strongyloidea</taxon>
        <taxon>Heligmosomidae</taxon>
        <taxon>Heligmosomoides</taxon>
    </lineage>
</organism>
<gene>
    <name evidence="2" type="ORF">HPBE_LOCUS22121</name>
</gene>
<evidence type="ECO:0000256" key="1">
    <source>
        <dbReference type="SAM" id="MobiDB-lite"/>
    </source>
</evidence>
<reference evidence="2 3" key="1">
    <citation type="submission" date="2018-11" db="EMBL/GenBank/DDBJ databases">
        <authorList>
            <consortium name="Pathogen Informatics"/>
        </authorList>
    </citation>
    <scope>NUCLEOTIDE SEQUENCE [LARGE SCALE GENOMIC DNA]</scope>
</reference>
<sequence>MSSDSHSAQSVTSPEELSPLAVEDRPPLPVSDGSVHEEPMDVVLSNAGDGEETPPPAAAVNAPVSAGGESKQFLTFISYDSDEEGVKLELVQKPRLITSSEGSAAPNKTVSEEVPPGSAIQTVSQLITLLRNQCPKPNMKTLPGPVQEPSANQP</sequence>